<accession>A0A1R3X5U0</accession>
<reference evidence="2" key="1">
    <citation type="submission" date="2017-01" db="EMBL/GenBank/DDBJ databases">
        <authorList>
            <person name="Varghese N."/>
            <person name="Submissions S."/>
        </authorList>
    </citation>
    <scope>NUCLEOTIDE SEQUENCE [LARGE SCALE GENOMIC DNA]</scope>
    <source>
        <strain evidence="2">DSM 29591</strain>
    </source>
</reference>
<dbReference type="STRING" id="287098.SAMN05421665_2219"/>
<organism evidence="1 2">
    <name type="scientific">Yoonia rosea</name>
    <dbReference type="NCBI Taxonomy" id="287098"/>
    <lineage>
        <taxon>Bacteria</taxon>
        <taxon>Pseudomonadati</taxon>
        <taxon>Pseudomonadota</taxon>
        <taxon>Alphaproteobacteria</taxon>
        <taxon>Rhodobacterales</taxon>
        <taxon>Paracoccaceae</taxon>
        <taxon>Yoonia</taxon>
    </lineage>
</organism>
<evidence type="ECO:0000313" key="1">
    <source>
        <dbReference type="EMBL" id="SIT86088.1"/>
    </source>
</evidence>
<dbReference type="AlphaFoldDB" id="A0A1R3X5U0"/>
<keyword evidence="2" id="KW-1185">Reference proteome</keyword>
<gene>
    <name evidence="1" type="ORF">SAMN05421665_2219</name>
</gene>
<dbReference type="EMBL" id="FTPR01000001">
    <property type="protein sequence ID" value="SIT86088.1"/>
    <property type="molecule type" value="Genomic_DNA"/>
</dbReference>
<evidence type="ECO:0000313" key="2">
    <source>
        <dbReference type="Proteomes" id="UP000186997"/>
    </source>
</evidence>
<sequence>MRKGVTLMRIPFANLLFGLAFLPVALWANPYDGVYKQTANAECALVGVDGGSLKIEEDIFYGVEVECHMINPVEVEDMNATIYEMQCSGEAEAWTERAMLMPDAQGTGLYMIWSGYAFRYDRCDAPDR</sequence>
<proteinExistence type="predicted"/>
<dbReference type="Proteomes" id="UP000186997">
    <property type="component" value="Unassembled WGS sequence"/>
</dbReference>
<protein>
    <submittedName>
        <fullName evidence="1">Uncharacterized protein</fullName>
    </submittedName>
</protein>
<name>A0A1R3X5U0_9RHOB</name>